<protein>
    <submittedName>
        <fullName evidence="2">Uncharacterized protein</fullName>
    </submittedName>
</protein>
<dbReference type="AlphaFoldDB" id="W4RP70"/>
<feature type="transmembrane region" description="Helical" evidence="1">
    <location>
        <begin position="6"/>
        <end position="23"/>
    </location>
</feature>
<gene>
    <name evidence="2" type="ORF">JCM21738_2496</name>
</gene>
<keyword evidence="1" id="KW-0812">Transmembrane</keyword>
<evidence type="ECO:0000313" key="2">
    <source>
        <dbReference type="EMBL" id="GAE45668.1"/>
    </source>
</evidence>
<feature type="transmembrane region" description="Helical" evidence="1">
    <location>
        <begin position="35"/>
        <end position="53"/>
    </location>
</feature>
<name>W4RP70_9BACI</name>
<dbReference type="InterPro" id="IPR046107">
    <property type="entry name" value="DUF6044"/>
</dbReference>
<reference evidence="2 3" key="1">
    <citation type="submission" date="2013-12" db="EMBL/GenBank/DDBJ databases">
        <title>NBRP : Genome information of microbial organism related human and environment.</title>
        <authorList>
            <person name="Hattori M."/>
            <person name="Oshima K."/>
            <person name="Inaba H."/>
            <person name="Suda W."/>
            <person name="Sakamoto M."/>
            <person name="Iino T."/>
            <person name="Kitahara M."/>
            <person name="Oshida Y."/>
            <person name="Iida T."/>
            <person name="Kudo T."/>
            <person name="Itoh T."/>
            <person name="Ahmed I."/>
            <person name="Ohkuma M."/>
        </authorList>
    </citation>
    <scope>NUCLEOTIDE SEQUENCE [LARGE SCALE GENOMIC DNA]</scope>
    <source>
        <strain evidence="2 3">JCM 21738</strain>
    </source>
</reference>
<keyword evidence="3" id="KW-1185">Reference proteome</keyword>
<accession>W4RP70</accession>
<evidence type="ECO:0000256" key="1">
    <source>
        <dbReference type="SAM" id="Phobius"/>
    </source>
</evidence>
<dbReference type="Proteomes" id="UP000018949">
    <property type="component" value="Unassembled WGS sequence"/>
</dbReference>
<dbReference type="EMBL" id="BAUW01000026">
    <property type="protein sequence ID" value="GAE45668.1"/>
    <property type="molecule type" value="Genomic_DNA"/>
</dbReference>
<comment type="caution">
    <text evidence="2">The sequence shown here is derived from an EMBL/GenBank/DDBJ whole genome shotgun (WGS) entry which is preliminary data.</text>
</comment>
<keyword evidence="1" id="KW-0472">Membrane</keyword>
<keyword evidence="1" id="KW-1133">Transmembrane helix</keyword>
<dbReference type="Pfam" id="PF19510">
    <property type="entry name" value="DUF6044"/>
    <property type="match status" value="1"/>
</dbReference>
<proteinExistence type="predicted"/>
<organism evidence="2 3">
    <name type="scientific">Mesobacillus boroniphilus JCM 21738</name>
    <dbReference type="NCBI Taxonomy" id="1294265"/>
    <lineage>
        <taxon>Bacteria</taxon>
        <taxon>Bacillati</taxon>
        <taxon>Bacillota</taxon>
        <taxon>Bacilli</taxon>
        <taxon>Bacillales</taxon>
        <taxon>Bacillaceae</taxon>
        <taxon>Mesobacillus</taxon>
    </lineage>
</organism>
<sequence length="62" mass="6881">MIAYGISQAITRFIAFLGMYRVLKDHFINGKDQSLIRIGTALAFALTPFWPSGMLSTLGMLD</sequence>
<evidence type="ECO:0000313" key="3">
    <source>
        <dbReference type="Proteomes" id="UP000018949"/>
    </source>
</evidence>